<evidence type="ECO:0000313" key="2">
    <source>
        <dbReference type="EnsemblFungi" id="FOXG_04529P0"/>
    </source>
</evidence>
<reference evidence="3" key="1">
    <citation type="journal article" date="2012" name="Mol. Plant Microbe Interact.">
        <title>A highly conserved effector in Fusarium oxysporum is required for full virulence on Arabidopsis.</title>
        <authorList>
            <person name="Thatcher L.F."/>
            <person name="Gardiner D.M."/>
            <person name="Kazan K."/>
            <person name="Manners J."/>
        </authorList>
    </citation>
    <scope>NUCLEOTIDE SEQUENCE [LARGE SCALE GENOMIC DNA]</scope>
    <source>
        <strain evidence="3">Fo5176</strain>
    </source>
</reference>
<accession>A0A0D2XKQ5</accession>
<organism evidence="2 3">
    <name type="scientific">Fusarium oxysporum (strain Fo5176)</name>
    <name type="common">Fusarium vascular wilt</name>
    <dbReference type="NCBI Taxonomy" id="660025"/>
    <lineage>
        <taxon>Eukaryota</taxon>
        <taxon>Fungi</taxon>
        <taxon>Dikarya</taxon>
        <taxon>Ascomycota</taxon>
        <taxon>Pezizomycotina</taxon>
        <taxon>Sordariomycetes</taxon>
        <taxon>Hypocreomycetidae</taxon>
        <taxon>Hypocreales</taxon>
        <taxon>Nectriaceae</taxon>
        <taxon>Fusarium</taxon>
        <taxon>Fusarium oxysporum species complex</taxon>
    </lineage>
</organism>
<evidence type="ECO:0000256" key="1">
    <source>
        <dbReference type="SAM" id="SignalP"/>
    </source>
</evidence>
<dbReference type="AlphaFoldDB" id="A0A0D2XKQ5"/>
<dbReference type="EnsemblFungi" id="FOXG_04529T0">
    <property type="protein sequence ID" value="FOXG_04529P0"/>
    <property type="gene ID" value="FOXG_04529"/>
</dbReference>
<dbReference type="Proteomes" id="UP000002489">
    <property type="component" value="Unassembled WGS sequence"/>
</dbReference>
<proteinExistence type="predicted"/>
<sequence length="48" mass="4841">MSSVLHATALSLSSVSLCLLLAHTPALTRSLPNSTEAALAGLFSCNVA</sequence>
<evidence type="ECO:0000313" key="3">
    <source>
        <dbReference type="Proteomes" id="UP000002489"/>
    </source>
</evidence>
<feature type="signal peptide" evidence="1">
    <location>
        <begin position="1"/>
        <end position="30"/>
    </location>
</feature>
<keyword evidence="1" id="KW-0732">Signal</keyword>
<name>A0A0D2XKQ5_FUSOF</name>
<feature type="chain" id="PRO_5002255499" evidence="1">
    <location>
        <begin position="31"/>
        <end position="48"/>
    </location>
</feature>
<reference evidence="2" key="2">
    <citation type="submission" date="2025-08" db="UniProtKB">
        <authorList>
            <consortium name="EnsemblFungi"/>
        </authorList>
    </citation>
    <scope>IDENTIFICATION</scope>
    <source>
        <strain evidence="2">4287 / CBS 123668 / FGSC 9935 / NRRL 34936</strain>
    </source>
</reference>
<protein>
    <submittedName>
        <fullName evidence="2">Uncharacterized protein</fullName>
    </submittedName>
</protein>